<evidence type="ECO:0000313" key="1">
    <source>
        <dbReference type="EMBL" id="MBC8336706.1"/>
    </source>
</evidence>
<comment type="caution">
    <text evidence="1">The sequence shown here is derived from an EMBL/GenBank/DDBJ whole genome shotgun (WGS) entry which is preliminary data.</text>
</comment>
<dbReference type="Proteomes" id="UP000614469">
    <property type="component" value="Unassembled WGS sequence"/>
</dbReference>
<dbReference type="AlphaFoldDB" id="A0A8J6NP44"/>
<dbReference type="InterPro" id="IPR016024">
    <property type="entry name" value="ARM-type_fold"/>
</dbReference>
<evidence type="ECO:0000313" key="2">
    <source>
        <dbReference type="Proteomes" id="UP000614469"/>
    </source>
</evidence>
<gene>
    <name evidence="1" type="ORF">H8E29_15700</name>
</gene>
<proteinExistence type="predicted"/>
<dbReference type="EMBL" id="JACNJN010000187">
    <property type="protein sequence ID" value="MBC8336706.1"/>
    <property type="molecule type" value="Genomic_DNA"/>
</dbReference>
<dbReference type="InterPro" id="IPR011989">
    <property type="entry name" value="ARM-like"/>
</dbReference>
<organism evidence="1 2">
    <name type="scientific">Candidatus Desulfolinea nitratireducens</name>
    <dbReference type="NCBI Taxonomy" id="2841698"/>
    <lineage>
        <taxon>Bacteria</taxon>
        <taxon>Bacillati</taxon>
        <taxon>Chloroflexota</taxon>
        <taxon>Anaerolineae</taxon>
        <taxon>Anaerolineales</taxon>
        <taxon>Anaerolineales incertae sedis</taxon>
        <taxon>Candidatus Desulfolinea</taxon>
    </lineage>
</organism>
<protein>
    <submittedName>
        <fullName evidence="1">HEAT repeat domain-containing protein</fullName>
    </submittedName>
</protein>
<reference evidence="1 2" key="1">
    <citation type="submission" date="2020-08" db="EMBL/GenBank/DDBJ databases">
        <title>Bridging the membrane lipid divide: bacteria of the FCB group superphylum have the potential to synthesize archaeal ether lipids.</title>
        <authorList>
            <person name="Villanueva L."/>
            <person name="Von Meijenfeldt F.A.B."/>
            <person name="Westbye A.B."/>
            <person name="Yadav S."/>
            <person name="Hopmans E.C."/>
            <person name="Dutilh B.E."/>
            <person name="Sinninghe Damste J.S."/>
        </authorList>
    </citation>
    <scope>NUCLEOTIDE SEQUENCE [LARGE SCALE GENOMIC DNA]</scope>
    <source>
        <strain evidence="1">NIOZ-UU36</strain>
    </source>
</reference>
<sequence length="182" mass="20691">MNTSSPSLSDIHQWLSDVNYTDILEIAEKKKGILSQLTALSYDEDATISDRAIEASGLAAKVIASHKPDYVRNYLLRLFWLVNDESGGICWRAPELIGEILYHCPQFSQFFPMLISLLDLEEEDAPRFRAGTLWAIGRVAQVEREAMKPALSHIQNYLSSNKCTDQGERDKAIWCVKQIMQR</sequence>
<dbReference type="NCBIfam" id="NF045662">
    <property type="entry name" value="DVU0298_fam"/>
    <property type="match status" value="1"/>
</dbReference>
<accession>A0A8J6NP44</accession>
<dbReference type="Gene3D" id="1.25.10.10">
    <property type="entry name" value="Leucine-rich Repeat Variant"/>
    <property type="match status" value="1"/>
</dbReference>
<name>A0A8J6NP44_9CHLR</name>
<dbReference type="InterPro" id="IPR054701">
    <property type="entry name" value="DVU0298-like"/>
</dbReference>
<dbReference type="SUPFAM" id="SSF48371">
    <property type="entry name" value="ARM repeat"/>
    <property type="match status" value="1"/>
</dbReference>